<keyword evidence="2" id="KW-1185">Reference proteome</keyword>
<protein>
    <recommendedName>
        <fullName evidence="3">Phage tail protein</fullName>
    </recommendedName>
</protein>
<dbReference type="Gene3D" id="2.40.30.200">
    <property type="match status" value="1"/>
</dbReference>
<organism evidence="1 2">
    <name type="scientific">Clostridium subterminale</name>
    <dbReference type="NCBI Taxonomy" id="1550"/>
    <lineage>
        <taxon>Bacteria</taxon>
        <taxon>Bacillati</taxon>
        <taxon>Bacillota</taxon>
        <taxon>Clostridia</taxon>
        <taxon>Eubacteriales</taxon>
        <taxon>Clostridiaceae</taxon>
        <taxon>Clostridium</taxon>
    </lineage>
</organism>
<name>A0ABN1KJZ9_CLOSU</name>
<dbReference type="RefSeq" id="WP_343824022.1">
    <property type="nucleotide sequence ID" value="NZ_BAAACI010000001.1"/>
</dbReference>
<dbReference type="Proteomes" id="UP001501047">
    <property type="component" value="Unassembled WGS sequence"/>
</dbReference>
<evidence type="ECO:0000313" key="1">
    <source>
        <dbReference type="EMBL" id="GAA0768566.1"/>
    </source>
</evidence>
<sequence length="245" mass="28481">MNIASDIYSVDTPTHDFRFNRNYATDFNLLVGEYPSIPSLNEEVEEVLIPGTGKILTTKKNEYIDRQIKFKLKMIDIEYFWEEIDAIKLWLSDIKDNRLYYDREDRYFEVKRTILGDIFKELKMYGEFEITFIVKPFMVGMTNLKTFLENNFVVKNRGTVEVNPIITLYGNGNFQLTINDETLTINNVVNQVNINSHLMLCTNADGSNKLMDMLGNFPTLKVGNSNITVSENVVNTTIKFDNLYR</sequence>
<comment type="caution">
    <text evidence="1">The sequence shown here is derived from an EMBL/GenBank/DDBJ whole genome shotgun (WGS) entry which is preliminary data.</text>
</comment>
<dbReference type="EMBL" id="BAAACI010000001">
    <property type="protein sequence ID" value="GAA0768566.1"/>
    <property type="molecule type" value="Genomic_DNA"/>
</dbReference>
<evidence type="ECO:0000313" key="2">
    <source>
        <dbReference type="Proteomes" id="UP001501047"/>
    </source>
</evidence>
<proteinExistence type="predicted"/>
<accession>A0ABN1KJZ9</accession>
<evidence type="ECO:0008006" key="3">
    <source>
        <dbReference type="Google" id="ProtNLM"/>
    </source>
</evidence>
<reference evidence="1 2" key="1">
    <citation type="journal article" date="2019" name="Int. J. Syst. Evol. Microbiol.">
        <title>The Global Catalogue of Microorganisms (GCM) 10K type strain sequencing project: providing services to taxonomists for standard genome sequencing and annotation.</title>
        <authorList>
            <consortium name="The Broad Institute Genomics Platform"/>
            <consortium name="The Broad Institute Genome Sequencing Center for Infectious Disease"/>
            <person name="Wu L."/>
            <person name="Ma J."/>
        </authorList>
    </citation>
    <scope>NUCLEOTIDE SEQUENCE [LARGE SCALE GENOMIC DNA]</scope>
    <source>
        <strain evidence="1 2">JCM 1417</strain>
    </source>
</reference>
<gene>
    <name evidence="1" type="ORF">GCM10008908_09070</name>
</gene>